<protein>
    <submittedName>
        <fullName evidence="1">Uncharacterized protein</fullName>
    </submittedName>
</protein>
<comment type="caution">
    <text evidence="1">The sequence shown here is derived from an EMBL/GenBank/DDBJ whole genome shotgun (WGS) entry which is preliminary data.</text>
</comment>
<organism evidence="1 2">
    <name type="scientific">Flavobacterium hungaricum</name>
    <dbReference type="NCBI Taxonomy" id="2082725"/>
    <lineage>
        <taxon>Bacteria</taxon>
        <taxon>Pseudomonadati</taxon>
        <taxon>Bacteroidota</taxon>
        <taxon>Flavobacteriia</taxon>
        <taxon>Flavobacteriales</taxon>
        <taxon>Flavobacteriaceae</taxon>
        <taxon>Flavobacterium</taxon>
    </lineage>
</organism>
<evidence type="ECO:0000313" key="1">
    <source>
        <dbReference type="EMBL" id="MBE8723442.1"/>
    </source>
</evidence>
<gene>
    <name evidence="1" type="ORF">C4F50_00670</name>
</gene>
<dbReference type="Proteomes" id="UP000640614">
    <property type="component" value="Unassembled WGS sequence"/>
</dbReference>
<reference evidence="1 2" key="1">
    <citation type="submission" date="2018-07" db="EMBL/GenBank/DDBJ databases">
        <title>Genome assembly of strain KB82.</title>
        <authorList>
            <person name="Kukolya J."/>
            <person name="Horvath B."/>
            <person name="Nagy I."/>
            <person name="Toth A."/>
        </authorList>
    </citation>
    <scope>NUCLEOTIDE SEQUENCE [LARGE SCALE GENOMIC DNA]</scope>
    <source>
        <strain evidence="1 2">Kb82</strain>
    </source>
</reference>
<proteinExistence type="predicted"/>
<dbReference type="EMBL" id="PRDM01000001">
    <property type="protein sequence ID" value="MBE8723442.1"/>
    <property type="molecule type" value="Genomic_DNA"/>
</dbReference>
<dbReference type="RefSeq" id="WP_193844509.1">
    <property type="nucleotide sequence ID" value="NZ_PRDM01000001.1"/>
</dbReference>
<sequence length="76" mass="9007">MSNMAQFEKDFNEHLEKEYNASNQNDSIKKLADAEKTVHAFVDNYIEQYGLDRSNLNITATYLIRKFARRKINYID</sequence>
<keyword evidence="2" id="KW-1185">Reference proteome</keyword>
<accession>A0ABR9TFI9</accession>
<evidence type="ECO:0000313" key="2">
    <source>
        <dbReference type="Proteomes" id="UP000640614"/>
    </source>
</evidence>
<name>A0ABR9TFI9_9FLAO</name>